<dbReference type="Proteomes" id="UP000001075">
    <property type="component" value="Unassembled WGS sequence"/>
</dbReference>
<organism evidence="1 2">
    <name type="scientific">Cricetulus griseus</name>
    <name type="common">Chinese hamster</name>
    <name type="synonym">Cricetulus barabensis griseus</name>
    <dbReference type="NCBI Taxonomy" id="10029"/>
    <lineage>
        <taxon>Eukaryota</taxon>
        <taxon>Metazoa</taxon>
        <taxon>Chordata</taxon>
        <taxon>Craniata</taxon>
        <taxon>Vertebrata</taxon>
        <taxon>Euteleostomi</taxon>
        <taxon>Mammalia</taxon>
        <taxon>Eutheria</taxon>
        <taxon>Euarchontoglires</taxon>
        <taxon>Glires</taxon>
        <taxon>Rodentia</taxon>
        <taxon>Myomorpha</taxon>
        <taxon>Muroidea</taxon>
        <taxon>Cricetidae</taxon>
        <taxon>Cricetinae</taxon>
        <taxon>Cricetulus</taxon>
    </lineage>
</organism>
<name>G3H5E9_CRIGR</name>
<dbReference type="AlphaFoldDB" id="G3H5E9"/>
<dbReference type="EMBL" id="JH000158">
    <property type="protein sequence ID" value="EGV99063.1"/>
    <property type="molecule type" value="Genomic_DNA"/>
</dbReference>
<dbReference type="InParanoid" id="G3H5E9"/>
<reference evidence="2" key="1">
    <citation type="journal article" date="2011" name="Nat. Biotechnol.">
        <title>The genomic sequence of the Chinese hamster ovary (CHO)-K1 cell line.</title>
        <authorList>
            <person name="Xu X."/>
            <person name="Nagarajan H."/>
            <person name="Lewis N.E."/>
            <person name="Pan S."/>
            <person name="Cai Z."/>
            <person name="Liu X."/>
            <person name="Chen W."/>
            <person name="Xie M."/>
            <person name="Wang W."/>
            <person name="Hammond S."/>
            <person name="Andersen M.R."/>
            <person name="Neff N."/>
            <person name="Passarelli B."/>
            <person name="Koh W."/>
            <person name="Fan H.C."/>
            <person name="Wang J."/>
            <person name="Gui Y."/>
            <person name="Lee K.H."/>
            <person name="Betenbaugh M.J."/>
            <person name="Quake S.R."/>
            <person name="Famili I."/>
            <person name="Palsson B.O."/>
            <person name="Wang J."/>
        </authorList>
    </citation>
    <scope>NUCLEOTIDE SEQUENCE [LARGE SCALE GENOMIC DNA]</scope>
    <source>
        <strain evidence="2">CHO K1 cell line</strain>
    </source>
</reference>
<evidence type="ECO:0000313" key="2">
    <source>
        <dbReference type="Proteomes" id="UP000001075"/>
    </source>
</evidence>
<proteinExistence type="predicted"/>
<sequence>MALLKFPSPLQGLRLPSEMCKGRDLAHLTVVPQAIRTFRLAKSAPQIVSLHPLVAEYRFNPIHAQVATVWQF</sequence>
<evidence type="ECO:0000313" key="1">
    <source>
        <dbReference type="EMBL" id="EGV99063.1"/>
    </source>
</evidence>
<accession>G3H5E9</accession>
<gene>
    <name evidence="1" type="ORF">I79_005513</name>
</gene>
<protein>
    <submittedName>
        <fullName evidence="1">Uncharacterized protein</fullName>
    </submittedName>
</protein>